<dbReference type="OrthoDB" id="2676448at2759"/>
<keyword evidence="2" id="KW-1185">Reference proteome</keyword>
<name>A0A9P7E4A0_9AGAM</name>
<feature type="non-terminal residue" evidence="1">
    <location>
        <position position="103"/>
    </location>
</feature>
<evidence type="ECO:0000313" key="2">
    <source>
        <dbReference type="Proteomes" id="UP000807769"/>
    </source>
</evidence>
<feature type="non-terminal residue" evidence="1">
    <location>
        <position position="1"/>
    </location>
</feature>
<dbReference type="EMBL" id="JABBWG010000032">
    <property type="protein sequence ID" value="KAG1810630.1"/>
    <property type="molecule type" value="Genomic_DNA"/>
</dbReference>
<dbReference type="GeneID" id="64623668"/>
<dbReference type="Proteomes" id="UP000807769">
    <property type="component" value="Unassembled WGS sequence"/>
</dbReference>
<protein>
    <submittedName>
        <fullName evidence="1">Uncharacterized protein</fullName>
    </submittedName>
</protein>
<reference evidence="1" key="1">
    <citation type="journal article" date="2020" name="New Phytol.">
        <title>Comparative genomics reveals dynamic genome evolution in host specialist ectomycorrhizal fungi.</title>
        <authorList>
            <person name="Lofgren L.A."/>
            <person name="Nguyen N.H."/>
            <person name="Vilgalys R."/>
            <person name="Ruytinx J."/>
            <person name="Liao H.L."/>
            <person name="Branco S."/>
            <person name="Kuo A."/>
            <person name="LaButti K."/>
            <person name="Lipzen A."/>
            <person name="Andreopoulos W."/>
            <person name="Pangilinan J."/>
            <person name="Riley R."/>
            <person name="Hundley H."/>
            <person name="Na H."/>
            <person name="Barry K."/>
            <person name="Grigoriev I.V."/>
            <person name="Stajich J.E."/>
            <person name="Kennedy P.G."/>
        </authorList>
    </citation>
    <scope>NUCLEOTIDE SEQUENCE</scope>
    <source>
        <strain evidence="1">MN1</strain>
    </source>
</reference>
<sequence length="103" mass="11889">LSYSDITEHSFLGEFDLLHHSCTDIHELDWTKPAHCEATVKYFKLCHAHKEITQLNVEVHQLRTAIHDKAAQMTTVITELLVLDPPLAHELQWQWKAHEAVNA</sequence>
<dbReference type="AlphaFoldDB" id="A0A9P7E4A0"/>
<organism evidence="1 2">
    <name type="scientific">Suillus subaureus</name>
    <dbReference type="NCBI Taxonomy" id="48587"/>
    <lineage>
        <taxon>Eukaryota</taxon>
        <taxon>Fungi</taxon>
        <taxon>Dikarya</taxon>
        <taxon>Basidiomycota</taxon>
        <taxon>Agaricomycotina</taxon>
        <taxon>Agaricomycetes</taxon>
        <taxon>Agaricomycetidae</taxon>
        <taxon>Boletales</taxon>
        <taxon>Suillineae</taxon>
        <taxon>Suillaceae</taxon>
        <taxon>Suillus</taxon>
    </lineage>
</organism>
<gene>
    <name evidence="1" type="ORF">BJ212DRAFT_1245459</name>
</gene>
<evidence type="ECO:0000313" key="1">
    <source>
        <dbReference type="EMBL" id="KAG1810630.1"/>
    </source>
</evidence>
<accession>A0A9P7E4A0</accession>
<comment type="caution">
    <text evidence="1">The sequence shown here is derived from an EMBL/GenBank/DDBJ whole genome shotgun (WGS) entry which is preliminary data.</text>
</comment>
<proteinExistence type="predicted"/>
<dbReference type="RefSeq" id="XP_041189526.1">
    <property type="nucleotide sequence ID" value="XM_041329651.1"/>
</dbReference>